<evidence type="ECO:0000313" key="2">
    <source>
        <dbReference type="EMBL" id="KAJ7308337.1"/>
    </source>
</evidence>
<name>A0A9Q0XBD4_9SAUR</name>
<dbReference type="AlphaFoldDB" id="A0A9Q0XBD4"/>
<sequence>MEKKVDLTSKAVVEILARTTEYLQPNPGKDPCTGPQGGRSSTGSPPGFPTCCSRRGNTEPSTTVRGIQVYLESKRSL</sequence>
<reference evidence="2" key="1">
    <citation type="journal article" date="2023" name="DNA Res.">
        <title>Chromosome-level genome assembly of Phrynocephalus forsythii using third-generation DNA sequencing and Hi-C analysis.</title>
        <authorList>
            <person name="Qi Y."/>
            <person name="Zhao W."/>
            <person name="Zhao Y."/>
            <person name="Niu C."/>
            <person name="Cao S."/>
            <person name="Zhang Y."/>
        </authorList>
    </citation>
    <scope>NUCLEOTIDE SEQUENCE</scope>
    <source>
        <tissue evidence="2">Muscle</tissue>
    </source>
</reference>
<evidence type="ECO:0000313" key="3">
    <source>
        <dbReference type="Proteomes" id="UP001142489"/>
    </source>
</evidence>
<proteinExistence type="predicted"/>
<comment type="caution">
    <text evidence="2">The sequence shown here is derived from an EMBL/GenBank/DDBJ whole genome shotgun (WGS) entry which is preliminary data.</text>
</comment>
<dbReference type="Proteomes" id="UP001142489">
    <property type="component" value="Unassembled WGS sequence"/>
</dbReference>
<evidence type="ECO:0000256" key="1">
    <source>
        <dbReference type="SAM" id="MobiDB-lite"/>
    </source>
</evidence>
<protein>
    <submittedName>
        <fullName evidence="2">Uncharacterized protein</fullName>
    </submittedName>
</protein>
<keyword evidence="3" id="KW-1185">Reference proteome</keyword>
<accession>A0A9Q0XBD4</accession>
<dbReference type="OrthoDB" id="9950498at2759"/>
<feature type="region of interest" description="Disordered" evidence="1">
    <location>
        <begin position="22"/>
        <end position="77"/>
    </location>
</feature>
<organism evidence="2 3">
    <name type="scientific">Phrynocephalus forsythii</name>
    <dbReference type="NCBI Taxonomy" id="171643"/>
    <lineage>
        <taxon>Eukaryota</taxon>
        <taxon>Metazoa</taxon>
        <taxon>Chordata</taxon>
        <taxon>Craniata</taxon>
        <taxon>Vertebrata</taxon>
        <taxon>Euteleostomi</taxon>
        <taxon>Lepidosauria</taxon>
        <taxon>Squamata</taxon>
        <taxon>Bifurcata</taxon>
        <taxon>Unidentata</taxon>
        <taxon>Episquamata</taxon>
        <taxon>Toxicofera</taxon>
        <taxon>Iguania</taxon>
        <taxon>Acrodonta</taxon>
        <taxon>Agamidae</taxon>
        <taxon>Agaminae</taxon>
        <taxon>Phrynocephalus</taxon>
    </lineage>
</organism>
<dbReference type="EMBL" id="JAPFRF010000018">
    <property type="protein sequence ID" value="KAJ7308337.1"/>
    <property type="molecule type" value="Genomic_DNA"/>
</dbReference>
<gene>
    <name evidence="2" type="ORF">JRQ81_008873</name>
</gene>